<sequence>MRTTDDILADLRKRAEGGEDVRQLVIAHESLARLRAERAEAVKAKLDEKLPGLDAQIRHWLGFVDEDVDDRAAGEPGKDSTKLVAVDEQTHIVDVPGVGPVRQAPTEADPAAK</sequence>
<evidence type="ECO:0000256" key="1">
    <source>
        <dbReference type="SAM" id="MobiDB-lite"/>
    </source>
</evidence>
<feature type="region of interest" description="Disordered" evidence="1">
    <location>
        <begin position="94"/>
        <end position="113"/>
    </location>
</feature>
<organism evidence="2 3">
    <name type="scientific">Paractinoplanes atraurantiacus</name>
    <dbReference type="NCBI Taxonomy" id="1036182"/>
    <lineage>
        <taxon>Bacteria</taxon>
        <taxon>Bacillati</taxon>
        <taxon>Actinomycetota</taxon>
        <taxon>Actinomycetes</taxon>
        <taxon>Micromonosporales</taxon>
        <taxon>Micromonosporaceae</taxon>
        <taxon>Paractinoplanes</taxon>
    </lineage>
</organism>
<reference evidence="2 3" key="1">
    <citation type="submission" date="2017-09" db="EMBL/GenBank/DDBJ databases">
        <authorList>
            <person name="Ehlers B."/>
            <person name="Leendertz F.H."/>
        </authorList>
    </citation>
    <scope>NUCLEOTIDE SEQUENCE [LARGE SCALE GENOMIC DNA]</scope>
    <source>
        <strain evidence="2 3">CGMCC 4.6857</strain>
    </source>
</reference>
<dbReference type="Proteomes" id="UP000219612">
    <property type="component" value="Unassembled WGS sequence"/>
</dbReference>
<accession>A0A285GZZ2</accession>
<dbReference type="RefSeq" id="WP_097319403.1">
    <property type="nucleotide sequence ID" value="NZ_OBDY01000003.1"/>
</dbReference>
<name>A0A285GZZ2_9ACTN</name>
<evidence type="ECO:0000313" key="3">
    <source>
        <dbReference type="Proteomes" id="UP000219612"/>
    </source>
</evidence>
<protein>
    <submittedName>
        <fullName evidence="2">Uncharacterized protein</fullName>
    </submittedName>
</protein>
<evidence type="ECO:0000313" key="2">
    <source>
        <dbReference type="EMBL" id="SNY29038.1"/>
    </source>
</evidence>
<dbReference type="OrthoDB" id="244285at2"/>
<proteinExistence type="predicted"/>
<dbReference type="EMBL" id="OBDY01000003">
    <property type="protein sequence ID" value="SNY29038.1"/>
    <property type="molecule type" value="Genomic_DNA"/>
</dbReference>
<gene>
    <name evidence="2" type="ORF">SAMN05421748_103181</name>
</gene>
<keyword evidence="3" id="KW-1185">Reference proteome</keyword>
<dbReference type="AlphaFoldDB" id="A0A285GZZ2"/>